<dbReference type="InterPro" id="IPR050338">
    <property type="entry name" value="DisA"/>
</dbReference>
<dbReference type="SUPFAM" id="SSF143597">
    <property type="entry name" value="YojJ-like"/>
    <property type="match status" value="1"/>
</dbReference>
<evidence type="ECO:0000256" key="2">
    <source>
        <dbReference type="ARBA" id="ARBA00022679"/>
    </source>
</evidence>
<feature type="transmembrane region" description="Helical" evidence="6">
    <location>
        <begin position="12"/>
        <end position="34"/>
    </location>
</feature>
<dbReference type="Pfam" id="PF19293">
    <property type="entry name" value="CdaA_N"/>
    <property type="match status" value="1"/>
</dbReference>
<keyword evidence="2 6" id="KW-0808">Transferase</keyword>
<evidence type="ECO:0000313" key="8">
    <source>
        <dbReference type="EMBL" id="MCM2370322.1"/>
    </source>
</evidence>
<feature type="domain" description="DAC" evidence="7">
    <location>
        <begin position="84"/>
        <end position="242"/>
    </location>
</feature>
<keyword evidence="6" id="KW-1003">Cell membrane</keyword>
<evidence type="ECO:0000256" key="3">
    <source>
        <dbReference type="ARBA" id="ARBA00022695"/>
    </source>
</evidence>
<dbReference type="InterPro" id="IPR034701">
    <property type="entry name" value="CdaA"/>
</dbReference>
<dbReference type="EC" id="2.7.7.85" evidence="6"/>
<dbReference type="Gene3D" id="2.170.120.30">
    <property type="match status" value="1"/>
</dbReference>
<comment type="function">
    <text evidence="6">Catalyzes the condensation of 2 ATP molecules into cyclic di-AMP (c-di-AMP), a second messenger used to regulate differing processes in different bacteria.</text>
</comment>
<keyword evidence="3 6" id="KW-0548">Nucleotidyltransferase</keyword>
<sequence length="390" mass="43367">MRSLAFDVLNHVRIADLIDIGIVSVLLYLTFVWLRDRASRSLGIVAVAMGVIFLLARWLDLYLTTMAFQYGSIGILIAMVVVFQNDIRHGFERLATSRWFRHSSAGQPGNRIVDTITFAVAEMSEQRIGALFVFPGREPLDRHLRGGVEVDGRISEQLILSIFHPKSPGHDGAVLIHHDRIVQLGLHLPLTTQVSKVHDGGTRHAAALGLAECCDAMALVVSEERGTITLARDGNLTEIEPTEVAEELRRYFADQTSTGQRKLKSRWIGWTTKVAAVAAAVTLWFLFAYNTDTIQRTFVVPIEYRNLPSHLEIEDPKPTYAEVTLSGTSPTFALLKPAELAVSLNVKDVGGRRVLSWKTEPNIANVPKDLRVQKTVPDTVFVTLRENANQ</sequence>
<feature type="transmembrane region" description="Helical" evidence="6">
    <location>
        <begin position="41"/>
        <end position="59"/>
    </location>
</feature>
<evidence type="ECO:0000256" key="1">
    <source>
        <dbReference type="ARBA" id="ARBA00000877"/>
    </source>
</evidence>
<dbReference type="HAMAP" id="MF_01499">
    <property type="entry name" value="DacA"/>
    <property type="match status" value="1"/>
</dbReference>
<comment type="caution">
    <text evidence="8">The sequence shown here is derived from an EMBL/GenBank/DDBJ whole genome shotgun (WGS) entry which is preliminary data.</text>
</comment>
<evidence type="ECO:0000256" key="6">
    <source>
        <dbReference type="HAMAP-Rule" id="MF_01499"/>
    </source>
</evidence>
<comment type="caution">
    <text evidence="6">Lacks conserved residue(s) required for the propagation of feature annotation.</text>
</comment>
<comment type="subunit">
    <text evidence="6">Probably a homodimer.</text>
</comment>
<dbReference type="Proteomes" id="UP001202961">
    <property type="component" value="Unassembled WGS sequence"/>
</dbReference>
<keyword evidence="6" id="KW-0812">Transmembrane</keyword>
<keyword evidence="6" id="KW-1133">Transmembrane helix</keyword>
<keyword evidence="9" id="KW-1185">Reference proteome</keyword>
<accession>A0ABT0U099</accession>
<keyword evidence="5 6" id="KW-0067">ATP-binding</keyword>
<organism evidence="8 9">
    <name type="scientific">Aporhodopirellula aestuarii</name>
    <dbReference type="NCBI Taxonomy" id="2950107"/>
    <lineage>
        <taxon>Bacteria</taxon>
        <taxon>Pseudomonadati</taxon>
        <taxon>Planctomycetota</taxon>
        <taxon>Planctomycetia</taxon>
        <taxon>Pirellulales</taxon>
        <taxon>Pirellulaceae</taxon>
        <taxon>Aporhodopirellula</taxon>
    </lineage>
</organism>
<dbReference type="PROSITE" id="PS51794">
    <property type="entry name" value="DAC"/>
    <property type="match status" value="1"/>
</dbReference>
<comment type="similarity">
    <text evidence="6">Belongs to the adenylate cyclase family. DacA/CdaA subfamily.</text>
</comment>
<keyword evidence="6" id="KW-0472">Membrane</keyword>
<dbReference type="InterPro" id="IPR036888">
    <property type="entry name" value="DNA_integrity_DisA_N_sf"/>
</dbReference>
<name>A0ABT0U099_9BACT</name>
<evidence type="ECO:0000259" key="7">
    <source>
        <dbReference type="PROSITE" id="PS51794"/>
    </source>
</evidence>
<protein>
    <recommendedName>
        <fullName evidence="6">Diadenylate cyclase</fullName>
        <shortName evidence="6">DAC</shortName>
        <ecNumber evidence="6">2.7.7.85</ecNumber>
    </recommendedName>
    <alternativeName>
        <fullName evidence="6">Cyclic-di-AMP synthase</fullName>
        <shortName evidence="6">c-di-AMP synthase</shortName>
    </alternativeName>
</protein>
<feature type="transmembrane region" description="Helical" evidence="6">
    <location>
        <begin position="65"/>
        <end position="83"/>
    </location>
</feature>
<dbReference type="Gene3D" id="3.40.1700.10">
    <property type="entry name" value="DNA integrity scanning protein, DisA, N-terminal domain"/>
    <property type="match status" value="1"/>
</dbReference>
<dbReference type="InterPro" id="IPR012505">
    <property type="entry name" value="YbbR"/>
</dbReference>
<dbReference type="EMBL" id="JAMQBK010000021">
    <property type="protein sequence ID" value="MCM2370322.1"/>
    <property type="molecule type" value="Genomic_DNA"/>
</dbReference>
<keyword evidence="4 6" id="KW-0547">Nucleotide-binding</keyword>
<dbReference type="InterPro" id="IPR003390">
    <property type="entry name" value="DNA_integrity_scan_DisA_N"/>
</dbReference>
<evidence type="ECO:0000256" key="4">
    <source>
        <dbReference type="ARBA" id="ARBA00022741"/>
    </source>
</evidence>
<evidence type="ECO:0000313" key="9">
    <source>
        <dbReference type="Proteomes" id="UP001202961"/>
    </source>
</evidence>
<feature type="transmembrane region" description="Helical" evidence="6">
    <location>
        <begin position="267"/>
        <end position="287"/>
    </location>
</feature>
<proteinExistence type="inferred from homology"/>
<dbReference type="InterPro" id="IPR045585">
    <property type="entry name" value="CdaA_N"/>
</dbReference>
<comment type="catalytic activity">
    <reaction evidence="1 6">
        <text>2 ATP = 3',3'-c-di-AMP + 2 diphosphate</text>
        <dbReference type="Rhea" id="RHEA:35655"/>
        <dbReference type="ChEBI" id="CHEBI:30616"/>
        <dbReference type="ChEBI" id="CHEBI:33019"/>
        <dbReference type="ChEBI" id="CHEBI:71500"/>
        <dbReference type="EC" id="2.7.7.85"/>
    </reaction>
</comment>
<dbReference type="PANTHER" id="PTHR34185">
    <property type="entry name" value="DIADENYLATE CYCLASE"/>
    <property type="match status" value="1"/>
</dbReference>
<dbReference type="PANTHER" id="PTHR34185:SF1">
    <property type="entry name" value="DIADENYLATE CYCLASE"/>
    <property type="match status" value="1"/>
</dbReference>
<evidence type="ECO:0000256" key="5">
    <source>
        <dbReference type="ARBA" id="ARBA00022840"/>
    </source>
</evidence>
<dbReference type="Pfam" id="PF07949">
    <property type="entry name" value="YbbR"/>
    <property type="match status" value="1"/>
</dbReference>
<reference evidence="8 9" key="1">
    <citation type="journal article" date="2022" name="Syst. Appl. Microbiol.">
        <title>Rhodopirellula aestuarii sp. nov., a novel member of the genus Rhodopirellula isolated from brackish sediments collected in the Tagus River estuary, Portugal.</title>
        <authorList>
            <person name="Vitorino I.R."/>
            <person name="Klimek D."/>
            <person name="Calusinska M."/>
            <person name="Lobo-da-Cunha A."/>
            <person name="Vasconcelos V."/>
            <person name="Lage O.M."/>
        </authorList>
    </citation>
    <scope>NUCLEOTIDE SEQUENCE [LARGE SCALE GENOMIC DNA]</scope>
    <source>
        <strain evidence="8 9">ICT_H3.1</strain>
    </source>
</reference>
<dbReference type="Pfam" id="PF02457">
    <property type="entry name" value="DAC"/>
    <property type="match status" value="1"/>
</dbReference>
<gene>
    <name evidence="6" type="primary">dacA</name>
    <name evidence="8" type="ORF">NB063_06755</name>
</gene>